<keyword evidence="3" id="KW-1185">Reference proteome</keyword>
<sequence length="111" mass="12873">MADGDEPYEEMDLRQEAGEEESECLTPASFLPQLNLTILVLSMLSSSREEGLDLERVNPPKNSHEQEANNNAHMTRLHTRRQGMHDFKFMGDRRASRMQSSVRDIRHCRKM</sequence>
<dbReference type="EnsemblPlants" id="Kaladp0060s0124.1.v1.1">
    <property type="protein sequence ID" value="Kaladp0060s0124.1.v1.1"/>
    <property type="gene ID" value="Kaladp0060s0124.v1.1"/>
</dbReference>
<proteinExistence type="predicted"/>
<protein>
    <submittedName>
        <fullName evidence="2">Uncharacterized protein</fullName>
    </submittedName>
</protein>
<feature type="region of interest" description="Disordered" evidence="1">
    <location>
        <begin position="1"/>
        <end position="20"/>
    </location>
</feature>
<feature type="region of interest" description="Disordered" evidence="1">
    <location>
        <begin position="54"/>
        <end position="77"/>
    </location>
</feature>
<evidence type="ECO:0000313" key="2">
    <source>
        <dbReference type="EnsemblPlants" id="Kaladp0060s0124.1.v1.1"/>
    </source>
</evidence>
<name>A0A7N0UC68_KALFE</name>
<evidence type="ECO:0000256" key="1">
    <source>
        <dbReference type="SAM" id="MobiDB-lite"/>
    </source>
</evidence>
<organism evidence="2 3">
    <name type="scientific">Kalanchoe fedtschenkoi</name>
    <name type="common">Lavender scallops</name>
    <name type="synonym">South American air plant</name>
    <dbReference type="NCBI Taxonomy" id="63787"/>
    <lineage>
        <taxon>Eukaryota</taxon>
        <taxon>Viridiplantae</taxon>
        <taxon>Streptophyta</taxon>
        <taxon>Embryophyta</taxon>
        <taxon>Tracheophyta</taxon>
        <taxon>Spermatophyta</taxon>
        <taxon>Magnoliopsida</taxon>
        <taxon>eudicotyledons</taxon>
        <taxon>Gunneridae</taxon>
        <taxon>Pentapetalae</taxon>
        <taxon>Saxifragales</taxon>
        <taxon>Crassulaceae</taxon>
        <taxon>Kalanchoe</taxon>
    </lineage>
</organism>
<dbReference type="AlphaFoldDB" id="A0A7N0UC68"/>
<feature type="compositionally biased region" description="Acidic residues" evidence="1">
    <location>
        <begin position="1"/>
        <end position="10"/>
    </location>
</feature>
<dbReference type="Proteomes" id="UP000594263">
    <property type="component" value="Unplaced"/>
</dbReference>
<feature type="compositionally biased region" description="Basic and acidic residues" evidence="1">
    <location>
        <begin position="54"/>
        <end position="67"/>
    </location>
</feature>
<reference evidence="2" key="1">
    <citation type="submission" date="2021-01" db="UniProtKB">
        <authorList>
            <consortium name="EnsemblPlants"/>
        </authorList>
    </citation>
    <scope>IDENTIFICATION</scope>
</reference>
<evidence type="ECO:0000313" key="3">
    <source>
        <dbReference type="Proteomes" id="UP000594263"/>
    </source>
</evidence>
<dbReference type="Gramene" id="Kaladp0060s0124.1.v1.1">
    <property type="protein sequence ID" value="Kaladp0060s0124.1.v1.1"/>
    <property type="gene ID" value="Kaladp0060s0124.v1.1"/>
</dbReference>
<accession>A0A7N0UC68</accession>